<keyword evidence="2" id="KW-0808">Transferase</keyword>
<organism evidence="2 3">
    <name type="scientific">Mycoplana ramosa</name>
    <name type="common">Mycoplana bullata</name>
    <dbReference type="NCBI Taxonomy" id="40837"/>
    <lineage>
        <taxon>Bacteria</taxon>
        <taxon>Pseudomonadati</taxon>
        <taxon>Pseudomonadota</taxon>
        <taxon>Alphaproteobacteria</taxon>
        <taxon>Hyphomicrobiales</taxon>
        <taxon>Rhizobiaceae</taxon>
        <taxon>Mycoplana</taxon>
    </lineage>
</organism>
<accession>A0ABW3YSB8</accession>
<reference evidence="3" key="1">
    <citation type="journal article" date="2019" name="Int. J. Syst. Evol. Microbiol.">
        <title>The Global Catalogue of Microorganisms (GCM) 10K type strain sequencing project: providing services to taxonomists for standard genome sequencing and annotation.</title>
        <authorList>
            <consortium name="The Broad Institute Genomics Platform"/>
            <consortium name="The Broad Institute Genome Sequencing Center for Infectious Disease"/>
            <person name="Wu L."/>
            <person name="Ma J."/>
        </authorList>
    </citation>
    <scope>NUCLEOTIDE SEQUENCE [LARGE SCALE GENOMIC DNA]</scope>
    <source>
        <strain evidence="3">CCUG 55609</strain>
    </source>
</reference>
<dbReference type="PANTHER" id="PTHR36836">
    <property type="entry name" value="COLANIC ACID BIOSYNTHESIS PROTEIN WCAK"/>
    <property type="match status" value="1"/>
</dbReference>
<evidence type="ECO:0000259" key="1">
    <source>
        <dbReference type="Pfam" id="PF04230"/>
    </source>
</evidence>
<feature type="domain" description="Polysaccharide pyruvyl transferase" evidence="1">
    <location>
        <begin position="107"/>
        <end position="372"/>
    </location>
</feature>
<protein>
    <submittedName>
        <fullName evidence="2">Polysaccharide pyruvyl transferase family protein</fullName>
    </submittedName>
</protein>
<evidence type="ECO:0000313" key="2">
    <source>
        <dbReference type="EMBL" id="MFD1326465.1"/>
    </source>
</evidence>
<keyword evidence="3" id="KW-1185">Reference proteome</keyword>
<dbReference type="Pfam" id="PF04230">
    <property type="entry name" value="PS_pyruv_trans"/>
    <property type="match status" value="1"/>
</dbReference>
<name>A0ABW3YSB8_MYCRA</name>
<proteinExistence type="predicted"/>
<dbReference type="RefSeq" id="WP_374839598.1">
    <property type="nucleotide sequence ID" value="NZ_JBHEEW010000010.1"/>
</dbReference>
<dbReference type="InterPro" id="IPR007345">
    <property type="entry name" value="Polysacch_pyruvyl_Trfase"/>
</dbReference>
<sequence>MIRAISSFHWRAAKIYRTRNKRKFASHLVKSVINKPQNDARLRRAAALLVKEKMYDDALHLCEQLLDRDVAQYWATYKSFVEELSVHRNTEGCIKVALFNDTDFRVNIGCRLTSQGLKQAILRTFPDAAITSIGFDFAAFRKKYGASVVREPEATALQERLVHAYGQTAFDTIVASDFILLQPEGSLDDETSLEGLATFFTPVMVARGLGKPYAVLNGTIPIYRDERDDYLHQLFKSLRFVAARDKISAKHHGMTFLPDAAFLRIAPDAVGPRDGCLITTGARNDSGEDIRIFESALAACDSLSLRPVVLTRAADRFATFENEVISRGGIFAETASIEMAADIISRCRLHIGGRYHMAILSTLCRVPSLLFDVRTHKNQWLAQHSPLVRLVDPESDIAATAETWLLHRTQAHTSGSDGYETFLRDAYGMDQMSWGRGKAKSSNWSG</sequence>
<gene>
    <name evidence="2" type="ORF">ACFQ33_00945</name>
</gene>
<dbReference type="Proteomes" id="UP001597173">
    <property type="component" value="Unassembled WGS sequence"/>
</dbReference>
<dbReference type="PANTHER" id="PTHR36836:SF1">
    <property type="entry name" value="COLANIC ACID BIOSYNTHESIS PROTEIN WCAK"/>
    <property type="match status" value="1"/>
</dbReference>
<dbReference type="EMBL" id="JBHTNF010000001">
    <property type="protein sequence ID" value="MFD1326465.1"/>
    <property type="molecule type" value="Genomic_DNA"/>
</dbReference>
<evidence type="ECO:0000313" key="3">
    <source>
        <dbReference type="Proteomes" id="UP001597173"/>
    </source>
</evidence>
<dbReference type="GO" id="GO:0016740">
    <property type="term" value="F:transferase activity"/>
    <property type="evidence" value="ECO:0007669"/>
    <property type="project" value="UniProtKB-KW"/>
</dbReference>
<comment type="caution">
    <text evidence="2">The sequence shown here is derived from an EMBL/GenBank/DDBJ whole genome shotgun (WGS) entry which is preliminary data.</text>
</comment>